<dbReference type="RefSeq" id="WP_344550420.1">
    <property type="nucleotide sequence ID" value="NZ_BAAANS010000004.1"/>
</dbReference>
<dbReference type="InterPro" id="IPR000182">
    <property type="entry name" value="GNAT_dom"/>
</dbReference>
<proteinExistence type="predicted"/>
<gene>
    <name evidence="2" type="ORF">GCM10009759_08820</name>
</gene>
<organism evidence="2 3">
    <name type="scientific">Kitasatospora saccharophila</name>
    <dbReference type="NCBI Taxonomy" id="407973"/>
    <lineage>
        <taxon>Bacteria</taxon>
        <taxon>Bacillati</taxon>
        <taxon>Actinomycetota</taxon>
        <taxon>Actinomycetes</taxon>
        <taxon>Kitasatosporales</taxon>
        <taxon>Streptomycetaceae</taxon>
        <taxon>Kitasatospora</taxon>
    </lineage>
</organism>
<evidence type="ECO:0000313" key="3">
    <source>
        <dbReference type="Proteomes" id="UP001500897"/>
    </source>
</evidence>
<evidence type="ECO:0000259" key="1">
    <source>
        <dbReference type="PROSITE" id="PS51186"/>
    </source>
</evidence>
<feature type="domain" description="N-acetyltransferase" evidence="1">
    <location>
        <begin position="3"/>
        <end position="176"/>
    </location>
</feature>
<dbReference type="InterPro" id="IPR016181">
    <property type="entry name" value="Acyl_CoA_acyltransferase"/>
</dbReference>
<dbReference type="Gene3D" id="3.40.630.30">
    <property type="match status" value="1"/>
</dbReference>
<dbReference type="SUPFAM" id="SSF55729">
    <property type="entry name" value="Acyl-CoA N-acyltransferases (Nat)"/>
    <property type="match status" value="1"/>
</dbReference>
<evidence type="ECO:0000313" key="2">
    <source>
        <dbReference type="EMBL" id="GAA2087411.1"/>
    </source>
</evidence>
<dbReference type="PROSITE" id="PS51186">
    <property type="entry name" value="GNAT"/>
    <property type="match status" value="1"/>
</dbReference>
<dbReference type="EMBL" id="BAAANS010000004">
    <property type="protein sequence ID" value="GAA2087411.1"/>
    <property type="molecule type" value="Genomic_DNA"/>
</dbReference>
<protein>
    <recommendedName>
        <fullName evidence="1">N-acetyltransferase domain-containing protein</fullName>
    </recommendedName>
</protein>
<sequence length="176" mass="19025">MPVELRRCTVLTPPVRAALLEVYADVRAPLLHEPNYRVGAFAGRLDLHAAGAGFALVLGRDGDTPVGYAYGNTVGPGDGYWGRLAGPLPAGFADEPVFALREIGVRGPWRGTGLARRIHDALLADRPERRVCLMVNPLAGAGRVRRLYEDWGYRAFGTQPATAVSPELVAMVRPVR</sequence>
<dbReference type="Proteomes" id="UP001500897">
    <property type="component" value="Unassembled WGS sequence"/>
</dbReference>
<accession>A0ABN2WB15</accession>
<reference evidence="2 3" key="1">
    <citation type="journal article" date="2019" name="Int. J. Syst. Evol. Microbiol.">
        <title>The Global Catalogue of Microorganisms (GCM) 10K type strain sequencing project: providing services to taxonomists for standard genome sequencing and annotation.</title>
        <authorList>
            <consortium name="The Broad Institute Genomics Platform"/>
            <consortium name="The Broad Institute Genome Sequencing Center for Infectious Disease"/>
            <person name="Wu L."/>
            <person name="Ma J."/>
        </authorList>
    </citation>
    <scope>NUCLEOTIDE SEQUENCE [LARGE SCALE GENOMIC DNA]</scope>
    <source>
        <strain evidence="2 3">JCM 14559</strain>
    </source>
</reference>
<comment type="caution">
    <text evidence="2">The sequence shown here is derived from an EMBL/GenBank/DDBJ whole genome shotgun (WGS) entry which is preliminary data.</text>
</comment>
<name>A0ABN2WB15_9ACTN</name>
<keyword evidence="3" id="KW-1185">Reference proteome</keyword>